<dbReference type="Proteomes" id="UP000030686">
    <property type="component" value="Unassembled WGS sequence"/>
</dbReference>
<dbReference type="OrthoDB" id="4177740at2759"/>
<dbReference type="AlphaFoldDB" id="W6R3S7"/>
<evidence type="ECO:0000313" key="1">
    <source>
        <dbReference type="EMBL" id="CDM36457.1"/>
    </source>
</evidence>
<dbReference type="STRING" id="1365484.W6R3S7"/>
<organism evidence="1 2">
    <name type="scientific">Penicillium roqueforti (strain FM164)</name>
    <dbReference type="NCBI Taxonomy" id="1365484"/>
    <lineage>
        <taxon>Eukaryota</taxon>
        <taxon>Fungi</taxon>
        <taxon>Dikarya</taxon>
        <taxon>Ascomycota</taxon>
        <taxon>Pezizomycotina</taxon>
        <taxon>Eurotiomycetes</taxon>
        <taxon>Eurotiomycetidae</taxon>
        <taxon>Eurotiales</taxon>
        <taxon>Aspergillaceae</taxon>
        <taxon>Penicillium</taxon>
    </lineage>
</organism>
<protein>
    <submittedName>
        <fullName evidence="1">Uncharacterized protein</fullName>
    </submittedName>
</protein>
<evidence type="ECO:0000313" key="2">
    <source>
        <dbReference type="Proteomes" id="UP000030686"/>
    </source>
</evidence>
<gene>
    <name evidence="1" type="ORF">PROQFM164_S05g000290</name>
</gene>
<proteinExistence type="predicted"/>
<sequence length="152" mass="17509">MDYYLTLVDSPGQYNAYKSLYFHGSPSLGPSPTFGAFKIIDSPGKEYPHLKAVIYTDMEADDKTCFRSEVLISLRLMLAQLRKVRLMHHKIAPVLLVSLMGKHVRILESYFDGKLLQMRSTRLYKISDWDSIKTVYMILTEYLLGPPIRDTI</sequence>
<name>W6R3S7_PENRF</name>
<dbReference type="EMBL" id="HG792019">
    <property type="protein sequence ID" value="CDM36457.1"/>
    <property type="molecule type" value="Genomic_DNA"/>
</dbReference>
<keyword evidence="2" id="KW-1185">Reference proteome</keyword>
<reference evidence="1" key="1">
    <citation type="journal article" date="2014" name="Nat. Commun.">
        <title>Multiple recent horizontal transfers of a large genomic region in cheese making fungi.</title>
        <authorList>
            <person name="Cheeseman K."/>
            <person name="Ropars J."/>
            <person name="Renault P."/>
            <person name="Dupont J."/>
            <person name="Gouzy J."/>
            <person name="Branca A."/>
            <person name="Abraham A.L."/>
            <person name="Ceppi M."/>
            <person name="Conseiller E."/>
            <person name="Debuchy R."/>
            <person name="Malagnac F."/>
            <person name="Goarin A."/>
            <person name="Silar P."/>
            <person name="Lacoste S."/>
            <person name="Sallet E."/>
            <person name="Bensimon A."/>
            <person name="Giraud T."/>
            <person name="Brygoo Y."/>
        </authorList>
    </citation>
    <scope>NUCLEOTIDE SEQUENCE [LARGE SCALE GENOMIC DNA]</scope>
    <source>
        <strain evidence="1">FM164</strain>
    </source>
</reference>
<accession>W6R3S7</accession>
<dbReference type="OMA" id="VYMILTE"/>